<dbReference type="RefSeq" id="WP_314013990.1">
    <property type="nucleotide sequence ID" value="NZ_JAVTTP010000001.1"/>
</dbReference>
<keyword evidence="2" id="KW-1185">Reference proteome</keyword>
<dbReference type="InterPro" id="IPR010985">
    <property type="entry name" value="Ribbon_hlx_hlx"/>
</dbReference>
<comment type="caution">
    <text evidence="1">The sequence shown here is derived from an EMBL/GenBank/DDBJ whole genome shotgun (WGS) entry which is preliminary data.</text>
</comment>
<reference evidence="1 2" key="1">
    <citation type="submission" date="2023-09" db="EMBL/GenBank/DDBJ databases">
        <title>Novel taxa isolated from Blanes Bay.</title>
        <authorList>
            <person name="Rey-Velasco X."/>
            <person name="Lucena T."/>
        </authorList>
    </citation>
    <scope>NUCLEOTIDE SEQUENCE [LARGE SCALE GENOMIC DNA]</scope>
    <source>
        <strain evidence="1 2">S334</strain>
    </source>
</reference>
<dbReference type="EMBL" id="JAVTTP010000001">
    <property type="protein sequence ID" value="MDT7828594.1"/>
    <property type="molecule type" value="Genomic_DNA"/>
</dbReference>
<organism evidence="1 2">
    <name type="scientific">Pricia mediterranea</name>
    <dbReference type="NCBI Taxonomy" id="3076079"/>
    <lineage>
        <taxon>Bacteria</taxon>
        <taxon>Pseudomonadati</taxon>
        <taxon>Bacteroidota</taxon>
        <taxon>Flavobacteriia</taxon>
        <taxon>Flavobacteriales</taxon>
        <taxon>Flavobacteriaceae</taxon>
        <taxon>Pricia</taxon>
    </lineage>
</organism>
<dbReference type="Gene3D" id="1.10.1220.10">
    <property type="entry name" value="Met repressor-like"/>
    <property type="match status" value="1"/>
</dbReference>
<evidence type="ECO:0000313" key="1">
    <source>
        <dbReference type="EMBL" id="MDT7828594.1"/>
    </source>
</evidence>
<accession>A0ABU3L5V6</accession>
<sequence length="77" mass="8940">MKLLKVQTAFRFDEELLELVKEKAKAQRRSLNNYIEGLLHKDVGSIPNEETKKAIEEARSSKNLERINDLDTWVANL</sequence>
<protein>
    <recommendedName>
        <fullName evidence="3">Toxin-antitoxin system HicB family antitoxin</fullName>
    </recommendedName>
</protein>
<name>A0ABU3L5V6_9FLAO</name>
<dbReference type="Proteomes" id="UP001250656">
    <property type="component" value="Unassembled WGS sequence"/>
</dbReference>
<gene>
    <name evidence="1" type="ORF">RQM65_07955</name>
</gene>
<proteinExistence type="predicted"/>
<dbReference type="InterPro" id="IPR013321">
    <property type="entry name" value="Arc_rbn_hlx_hlx"/>
</dbReference>
<evidence type="ECO:0008006" key="3">
    <source>
        <dbReference type="Google" id="ProtNLM"/>
    </source>
</evidence>
<evidence type="ECO:0000313" key="2">
    <source>
        <dbReference type="Proteomes" id="UP001250656"/>
    </source>
</evidence>
<dbReference type="SUPFAM" id="SSF47598">
    <property type="entry name" value="Ribbon-helix-helix"/>
    <property type="match status" value="1"/>
</dbReference>